<feature type="compositionally biased region" description="Basic residues" evidence="1">
    <location>
        <begin position="1"/>
        <end position="10"/>
    </location>
</feature>
<sequence length="91" mass="11088">MKPRKPKKIKPGSASKEIERTAKIRRQKDDERERHNSAMRQLSLRRQKTILQRDPVRRSIDLAMIVQKEIDERRRHKLKMDTLTERIFRKT</sequence>
<evidence type="ECO:0000313" key="2">
    <source>
        <dbReference type="EMBL" id="MET3869727.1"/>
    </source>
</evidence>
<gene>
    <name evidence="2" type="ORF">ABIC20_007112</name>
</gene>
<protein>
    <submittedName>
        <fullName evidence="2">Uncharacterized protein with WD repeat</fullName>
    </submittedName>
</protein>
<feature type="region of interest" description="Disordered" evidence="1">
    <location>
        <begin position="1"/>
        <end position="38"/>
    </location>
</feature>
<dbReference type="EMBL" id="JBEPNW010000004">
    <property type="protein sequence ID" value="MET3869727.1"/>
    <property type="molecule type" value="Genomic_DNA"/>
</dbReference>
<dbReference type="Proteomes" id="UP001549119">
    <property type="component" value="Unassembled WGS sequence"/>
</dbReference>
<feature type="compositionally biased region" description="Basic and acidic residues" evidence="1">
    <location>
        <begin position="16"/>
        <end position="36"/>
    </location>
</feature>
<comment type="caution">
    <text evidence="2">The sequence shown here is derived from an EMBL/GenBank/DDBJ whole genome shotgun (WGS) entry which is preliminary data.</text>
</comment>
<organism evidence="2 3">
    <name type="scientific">Methylobacterium radiotolerans</name>
    <dbReference type="NCBI Taxonomy" id="31998"/>
    <lineage>
        <taxon>Bacteria</taxon>
        <taxon>Pseudomonadati</taxon>
        <taxon>Pseudomonadota</taxon>
        <taxon>Alphaproteobacteria</taxon>
        <taxon>Hyphomicrobiales</taxon>
        <taxon>Methylobacteriaceae</taxon>
        <taxon>Methylobacterium</taxon>
    </lineage>
</organism>
<name>A0ABV2NT59_9HYPH</name>
<reference evidence="2 3" key="1">
    <citation type="submission" date="2024-06" db="EMBL/GenBank/DDBJ databases">
        <title>Genomics of switchgrass bacterial isolates.</title>
        <authorList>
            <person name="Shade A."/>
        </authorList>
    </citation>
    <scope>NUCLEOTIDE SEQUENCE [LARGE SCALE GENOMIC DNA]</scope>
    <source>
        <strain evidence="2 3">PvP084</strain>
    </source>
</reference>
<keyword evidence="3" id="KW-1185">Reference proteome</keyword>
<evidence type="ECO:0000256" key="1">
    <source>
        <dbReference type="SAM" id="MobiDB-lite"/>
    </source>
</evidence>
<accession>A0ABV2NT59</accession>
<evidence type="ECO:0000313" key="3">
    <source>
        <dbReference type="Proteomes" id="UP001549119"/>
    </source>
</evidence>
<proteinExistence type="predicted"/>
<dbReference type="RefSeq" id="WP_209650976.1">
    <property type="nucleotide sequence ID" value="NZ_JBEPNV010000007.1"/>
</dbReference>